<dbReference type="InterPro" id="IPR040255">
    <property type="entry name" value="Non-specific_endonuclease"/>
</dbReference>
<dbReference type="CDD" id="cd00091">
    <property type="entry name" value="NUC"/>
    <property type="match status" value="1"/>
</dbReference>
<dbReference type="InterPro" id="IPR001604">
    <property type="entry name" value="Endo_G_ENPP1-like_dom"/>
</dbReference>
<dbReference type="EMBL" id="VCKX01000136">
    <property type="protein sequence ID" value="TMR28702.1"/>
    <property type="molecule type" value="Genomic_DNA"/>
</dbReference>
<dbReference type="RefSeq" id="WP_138694069.1">
    <property type="nucleotide sequence ID" value="NZ_JBHSAZ010000046.1"/>
</dbReference>
<evidence type="ECO:0000313" key="7">
    <source>
        <dbReference type="Proteomes" id="UP000306628"/>
    </source>
</evidence>
<keyword evidence="7" id="KW-1185">Reference proteome</keyword>
<evidence type="ECO:0000256" key="3">
    <source>
        <dbReference type="SAM" id="MobiDB-lite"/>
    </source>
</evidence>
<dbReference type="AlphaFoldDB" id="A0A5S4G754"/>
<dbReference type="Gene3D" id="3.40.570.10">
    <property type="entry name" value="Extracellular Endonuclease, subunit A"/>
    <property type="match status" value="1"/>
</dbReference>
<feature type="domain" description="ENPP1-3/EXOG-like endonuclease/phosphodiesterase" evidence="4">
    <location>
        <begin position="460"/>
        <end position="673"/>
    </location>
</feature>
<keyword evidence="6" id="KW-0540">Nuclease</keyword>
<protein>
    <submittedName>
        <fullName evidence="6">Endonuclease</fullName>
    </submittedName>
</protein>
<gene>
    <name evidence="6" type="ORF">ETD85_34810</name>
</gene>
<keyword evidence="6" id="KW-0255">Endonuclease</keyword>
<dbReference type="GO" id="GO:0003676">
    <property type="term" value="F:nucleic acid binding"/>
    <property type="evidence" value="ECO:0007669"/>
    <property type="project" value="InterPro"/>
</dbReference>
<accession>A0A5S4G754</accession>
<dbReference type="InterPro" id="IPR044929">
    <property type="entry name" value="DNA/RNA_non-sp_Endonuclease_sf"/>
</dbReference>
<dbReference type="Gene3D" id="2.40.10.10">
    <property type="entry name" value="Trypsin-like serine proteases"/>
    <property type="match status" value="2"/>
</dbReference>
<dbReference type="SMART" id="SM00477">
    <property type="entry name" value="NUC"/>
    <property type="match status" value="1"/>
</dbReference>
<dbReference type="PANTHER" id="PTHR13966:SF5">
    <property type="entry name" value="ENDONUCLEASE G, MITOCHONDRIAL"/>
    <property type="match status" value="1"/>
</dbReference>
<dbReference type="GO" id="GO:0016787">
    <property type="term" value="F:hydrolase activity"/>
    <property type="evidence" value="ECO:0007669"/>
    <property type="project" value="InterPro"/>
</dbReference>
<name>A0A5S4G754_9ACTN</name>
<evidence type="ECO:0000256" key="1">
    <source>
        <dbReference type="PIRSR" id="PIRSR640255-1"/>
    </source>
</evidence>
<keyword evidence="6" id="KW-0378">Hydrolase</keyword>
<dbReference type="Proteomes" id="UP000306628">
    <property type="component" value="Unassembled WGS sequence"/>
</dbReference>
<evidence type="ECO:0000259" key="5">
    <source>
        <dbReference type="SMART" id="SM00892"/>
    </source>
</evidence>
<dbReference type="SMART" id="SM00892">
    <property type="entry name" value="Endonuclease_NS"/>
    <property type="match status" value="1"/>
</dbReference>
<sequence length="695" mass="76214">MPVGFREAVEARVAERSEERQRKIELLQEPGGLALADDPARVATRIDRLSRYHPDVRPVSPAAIAAQEPAAMAAAGAILERIIQTNDLLGVAYLEGGVAAARAVGRINIRDQRGRLVGYGTGSLVSPELLLTNHHVLTDAGTAEPSIVEFDYQDDIAGRPLPLSGLPLDPSRFFLADEQLDIALVAVKASPAQLASFGFNRLVEAEGKAIVGDFVTIIQHPRGEKKQIALRENRIVDVKDLFLHYESDTDPGSSGSPVFNDQWEIVALHHASVPAPGHQELGGIVNEGIRVSRLLAFLRDQRLPSAQQALLDRMFAERFSLPGARPVEPRPVLDGTAGPISATTAWPAADGSTSDGALPARTASDGTAWPASGETAQTLVVTAPFDLYIRCGVTDSGRQSPAQEAVSIDPDYSNRRGYDQGFLSGGHRVPLPALNPDLVPLAAVNRSPSVATDPPYVLPYHHFSVVLNKRRRLAFYTAVNIDGNVSVRLRREPDRWSFDPRVPEDEQAGEEIYRANPLDRGHLVRRLDPAWGTSQEAAKRANDDTFHFTNCTPQHEDFNQNKTTWAGLEDYILENADNRDLKVSVFTGPVLAEDDEPYRKIQLPRQFWKVVVMVKRNGELSATGYLLSQERLIDGLEVAPEEFSYGEYKTFQVPVRRIEGLTGLSFGDLAAADPFDRREAAVTAKEISDLRQLEL</sequence>
<evidence type="ECO:0000259" key="4">
    <source>
        <dbReference type="SMART" id="SM00477"/>
    </source>
</evidence>
<dbReference type="InterPro" id="IPR043504">
    <property type="entry name" value="Peptidase_S1_PA_chymotrypsin"/>
</dbReference>
<dbReference type="Pfam" id="PF01223">
    <property type="entry name" value="Endonuclease_NS"/>
    <property type="match status" value="1"/>
</dbReference>
<evidence type="ECO:0000313" key="6">
    <source>
        <dbReference type="EMBL" id="TMR28702.1"/>
    </source>
</evidence>
<reference evidence="6 7" key="1">
    <citation type="submission" date="2019-05" db="EMBL/GenBank/DDBJ databases">
        <title>Draft genome sequence of Nonomuraea zeae DSM 100528.</title>
        <authorList>
            <person name="Saricaoglu S."/>
            <person name="Isik K."/>
        </authorList>
    </citation>
    <scope>NUCLEOTIDE SEQUENCE [LARGE SCALE GENOMIC DNA]</scope>
    <source>
        <strain evidence="6 7">DSM 100528</strain>
    </source>
</reference>
<dbReference type="PANTHER" id="PTHR13966">
    <property type="entry name" value="ENDONUCLEASE RELATED"/>
    <property type="match status" value="1"/>
</dbReference>
<evidence type="ECO:0000256" key="2">
    <source>
        <dbReference type="PIRSR" id="PIRSR640255-2"/>
    </source>
</evidence>
<dbReference type="InterPro" id="IPR044925">
    <property type="entry name" value="His-Me_finger_sf"/>
</dbReference>
<feature type="binding site" evidence="2">
    <location>
        <position position="559"/>
    </location>
    <ligand>
        <name>Mg(2+)</name>
        <dbReference type="ChEBI" id="CHEBI:18420"/>
        <note>catalytic</note>
    </ligand>
</feature>
<dbReference type="SUPFAM" id="SSF54060">
    <property type="entry name" value="His-Me finger endonucleases"/>
    <property type="match status" value="1"/>
</dbReference>
<dbReference type="GO" id="GO:0004519">
    <property type="term" value="F:endonuclease activity"/>
    <property type="evidence" value="ECO:0007669"/>
    <property type="project" value="UniProtKB-KW"/>
</dbReference>
<dbReference type="SUPFAM" id="SSF50494">
    <property type="entry name" value="Trypsin-like serine proteases"/>
    <property type="match status" value="1"/>
</dbReference>
<organism evidence="6 7">
    <name type="scientific">Nonomuraea zeae</name>
    <dbReference type="NCBI Taxonomy" id="1642303"/>
    <lineage>
        <taxon>Bacteria</taxon>
        <taxon>Bacillati</taxon>
        <taxon>Actinomycetota</taxon>
        <taxon>Actinomycetes</taxon>
        <taxon>Streptosporangiales</taxon>
        <taxon>Streptosporangiaceae</taxon>
        <taxon>Nonomuraea</taxon>
    </lineage>
</organism>
<proteinExistence type="predicted"/>
<dbReference type="OrthoDB" id="104542at2"/>
<keyword evidence="2" id="KW-0479">Metal-binding</keyword>
<feature type="region of interest" description="Disordered" evidence="3">
    <location>
        <begin position="326"/>
        <end position="370"/>
    </location>
</feature>
<feature type="active site" description="Proton acceptor" evidence="1">
    <location>
        <position position="522"/>
    </location>
</feature>
<dbReference type="InterPro" id="IPR009003">
    <property type="entry name" value="Peptidase_S1_PA"/>
</dbReference>
<dbReference type="Pfam" id="PF13365">
    <property type="entry name" value="Trypsin_2"/>
    <property type="match status" value="1"/>
</dbReference>
<feature type="domain" description="DNA/RNA non-specific endonuclease/pyrophosphatase/phosphodiesterase" evidence="5">
    <location>
        <begin position="459"/>
        <end position="673"/>
    </location>
</feature>
<comment type="caution">
    <text evidence="6">The sequence shown here is derived from an EMBL/GenBank/DDBJ whole genome shotgun (WGS) entry which is preliminary data.</text>
</comment>
<dbReference type="GO" id="GO:0046872">
    <property type="term" value="F:metal ion binding"/>
    <property type="evidence" value="ECO:0007669"/>
    <property type="project" value="UniProtKB-KW"/>
</dbReference>
<dbReference type="InterPro" id="IPR020821">
    <property type="entry name" value="ENPP1-3/EXOG-like_nuc-like"/>
</dbReference>